<evidence type="ECO:0000313" key="2">
    <source>
        <dbReference type="Proteomes" id="UP001732700"/>
    </source>
</evidence>
<reference evidence="1" key="2">
    <citation type="submission" date="2025-09" db="UniProtKB">
        <authorList>
            <consortium name="EnsemblPlants"/>
        </authorList>
    </citation>
    <scope>IDENTIFICATION</scope>
</reference>
<name>A0ACD5U852_AVESA</name>
<proteinExistence type="predicted"/>
<keyword evidence="2" id="KW-1185">Reference proteome</keyword>
<reference evidence="1" key="1">
    <citation type="submission" date="2021-05" db="EMBL/GenBank/DDBJ databases">
        <authorList>
            <person name="Scholz U."/>
            <person name="Mascher M."/>
            <person name="Fiebig A."/>
        </authorList>
    </citation>
    <scope>NUCLEOTIDE SEQUENCE [LARGE SCALE GENOMIC DNA]</scope>
</reference>
<sequence>MSMEMEQVLKLWKIEETDSEFSLYDFDQIADATGNFSDHHKLGQGGFGAVYRGELSGGLEVAIKRLSACSLQGLLEFKTEIQLIAKLQHTNLVRLLGCCLQAEEKMLIYEYMHNKSLDCFIFDSTKGAILNWERRFRIMDGIAQGLLYMHKHSRLRVVHRDLKASNILLDRDMNPKISDFGLARIFCSNTTEANTTRVVGTHGYIAPEYASEGLFSTKSDVFSFGVLLLEIISGKRTAGFYQHGKFFNLTGYVSCTYSTTLQNETHLTRKLHFRSHCKPLFILSGVPAVERGEMARDGRPGTWYRLPGDRGDEVRPGSAALRPGQRRRPAKHV</sequence>
<protein>
    <submittedName>
        <fullName evidence="1">Uncharacterized protein</fullName>
    </submittedName>
</protein>
<organism evidence="1 2">
    <name type="scientific">Avena sativa</name>
    <name type="common">Oat</name>
    <dbReference type="NCBI Taxonomy" id="4498"/>
    <lineage>
        <taxon>Eukaryota</taxon>
        <taxon>Viridiplantae</taxon>
        <taxon>Streptophyta</taxon>
        <taxon>Embryophyta</taxon>
        <taxon>Tracheophyta</taxon>
        <taxon>Spermatophyta</taxon>
        <taxon>Magnoliopsida</taxon>
        <taxon>Liliopsida</taxon>
        <taxon>Poales</taxon>
        <taxon>Poaceae</taxon>
        <taxon>BOP clade</taxon>
        <taxon>Pooideae</taxon>
        <taxon>Poodae</taxon>
        <taxon>Poeae</taxon>
        <taxon>Poeae Chloroplast Group 1 (Aveneae type)</taxon>
        <taxon>Aveninae</taxon>
        <taxon>Avena</taxon>
    </lineage>
</organism>
<evidence type="ECO:0000313" key="1">
    <source>
        <dbReference type="EnsemblPlants" id="AVESA.00010b.r2.2AG0197530.3.CDS"/>
    </source>
</evidence>
<dbReference type="EnsemblPlants" id="AVESA.00010b.r2.2AG0197530.3">
    <property type="protein sequence ID" value="AVESA.00010b.r2.2AG0197530.3.CDS"/>
    <property type="gene ID" value="AVESA.00010b.r2.2AG0197530"/>
</dbReference>
<accession>A0ACD5U852</accession>
<dbReference type="Proteomes" id="UP001732700">
    <property type="component" value="Chromosome 2A"/>
</dbReference>